<organism evidence="1">
    <name type="scientific">Arundo donax</name>
    <name type="common">Giant reed</name>
    <name type="synonym">Donax arundinaceus</name>
    <dbReference type="NCBI Taxonomy" id="35708"/>
    <lineage>
        <taxon>Eukaryota</taxon>
        <taxon>Viridiplantae</taxon>
        <taxon>Streptophyta</taxon>
        <taxon>Embryophyta</taxon>
        <taxon>Tracheophyta</taxon>
        <taxon>Spermatophyta</taxon>
        <taxon>Magnoliopsida</taxon>
        <taxon>Liliopsida</taxon>
        <taxon>Poales</taxon>
        <taxon>Poaceae</taxon>
        <taxon>PACMAD clade</taxon>
        <taxon>Arundinoideae</taxon>
        <taxon>Arundineae</taxon>
        <taxon>Arundo</taxon>
    </lineage>
</organism>
<dbReference type="AlphaFoldDB" id="A0A0A8YG24"/>
<evidence type="ECO:0000313" key="1">
    <source>
        <dbReference type="EMBL" id="JAD24733.1"/>
    </source>
</evidence>
<name>A0A0A8YG24_ARUDO</name>
<accession>A0A0A8YG24</accession>
<protein>
    <submittedName>
        <fullName evidence="1">Uncharacterized protein</fullName>
    </submittedName>
</protein>
<sequence length="27" mass="3190">MTQKLDQYESSCLNHTPKFGLVYLFIL</sequence>
<dbReference type="EMBL" id="GBRH01273162">
    <property type="protein sequence ID" value="JAD24733.1"/>
    <property type="molecule type" value="Transcribed_RNA"/>
</dbReference>
<proteinExistence type="predicted"/>
<reference evidence="1" key="1">
    <citation type="submission" date="2014-09" db="EMBL/GenBank/DDBJ databases">
        <authorList>
            <person name="Magalhaes I.L.F."/>
            <person name="Oliveira U."/>
            <person name="Santos F.R."/>
            <person name="Vidigal T.H.D.A."/>
            <person name="Brescovit A.D."/>
            <person name="Santos A.J."/>
        </authorList>
    </citation>
    <scope>NUCLEOTIDE SEQUENCE</scope>
    <source>
        <tissue evidence="1">Shoot tissue taken approximately 20 cm above the soil surface</tissue>
    </source>
</reference>
<reference evidence="1" key="2">
    <citation type="journal article" date="2015" name="Data Brief">
        <title>Shoot transcriptome of the giant reed, Arundo donax.</title>
        <authorList>
            <person name="Barrero R.A."/>
            <person name="Guerrero F.D."/>
            <person name="Moolhuijzen P."/>
            <person name="Goolsby J.A."/>
            <person name="Tidwell J."/>
            <person name="Bellgard S.E."/>
            <person name="Bellgard M.I."/>
        </authorList>
    </citation>
    <scope>NUCLEOTIDE SEQUENCE</scope>
    <source>
        <tissue evidence="1">Shoot tissue taken approximately 20 cm above the soil surface</tissue>
    </source>
</reference>